<keyword evidence="2" id="KW-1185">Reference proteome</keyword>
<protein>
    <recommendedName>
        <fullName evidence="3">AB hydrolase-1 domain-containing protein</fullName>
    </recommendedName>
</protein>
<dbReference type="InterPro" id="IPR029058">
    <property type="entry name" value="AB_hydrolase_fold"/>
</dbReference>
<dbReference type="GO" id="GO:0004806">
    <property type="term" value="F:triacylglycerol lipase activity"/>
    <property type="evidence" value="ECO:0007669"/>
    <property type="project" value="InterPro"/>
</dbReference>
<dbReference type="Gene3D" id="3.40.50.1820">
    <property type="entry name" value="alpha/beta hydrolase"/>
    <property type="match status" value="2"/>
</dbReference>
<dbReference type="Proteomes" id="UP001337655">
    <property type="component" value="Unassembled WGS sequence"/>
</dbReference>
<dbReference type="InterPro" id="IPR005152">
    <property type="entry name" value="Lipase_secreted"/>
</dbReference>
<dbReference type="GeneID" id="89927623"/>
<reference evidence="1 2" key="1">
    <citation type="submission" date="2023-08" db="EMBL/GenBank/DDBJ databases">
        <title>Black Yeasts Isolated from many extreme environments.</title>
        <authorList>
            <person name="Coleine C."/>
            <person name="Stajich J.E."/>
            <person name="Selbmann L."/>
        </authorList>
    </citation>
    <scope>NUCLEOTIDE SEQUENCE [LARGE SCALE GENOMIC DNA]</scope>
    <source>
        <strain evidence="1 2">CCFEE 5935</strain>
    </source>
</reference>
<evidence type="ECO:0000313" key="1">
    <source>
        <dbReference type="EMBL" id="KAK5168974.1"/>
    </source>
</evidence>
<evidence type="ECO:0008006" key="3">
    <source>
        <dbReference type="Google" id="ProtNLM"/>
    </source>
</evidence>
<dbReference type="PANTHER" id="PTHR34853:SF1">
    <property type="entry name" value="LIPASE 5"/>
    <property type="match status" value="1"/>
</dbReference>
<dbReference type="SUPFAM" id="SSF53474">
    <property type="entry name" value="alpha/beta-Hydrolases"/>
    <property type="match status" value="1"/>
</dbReference>
<accession>A0AAV9P7H2</accession>
<evidence type="ECO:0000313" key="2">
    <source>
        <dbReference type="Proteomes" id="UP001337655"/>
    </source>
</evidence>
<proteinExistence type="predicted"/>
<dbReference type="Pfam" id="PF03583">
    <property type="entry name" value="LIP"/>
    <property type="match status" value="1"/>
</dbReference>
<dbReference type="PANTHER" id="PTHR34853">
    <property type="match status" value="1"/>
</dbReference>
<gene>
    <name evidence="1" type="ORF">LTR77_006283</name>
</gene>
<dbReference type="GO" id="GO:0016042">
    <property type="term" value="P:lipid catabolic process"/>
    <property type="evidence" value="ECO:0007669"/>
    <property type="project" value="InterPro"/>
</dbReference>
<dbReference type="AlphaFoldDB" id="A0AAV9P7H2"/>
<name>A0AAV9P7H2_9PEZI</name>
<organism evidence="1 2">
    <name type="scientific">Saxophila tyrrhenica</name>
    <dbReference type="NCBI Taxonomy" id="1690608"/>
    <lineage>
        <taxon>Eukaryota</taxon>
        <taxon>Fungi</taxon>
        <taxon>Dikarya</taxon>
        <taxon>Ascomycota</taxon>
        <taxon>Pezizomycotina</taxon>
        <taxon>Dothideomycetes</taxon>
        <taxon>Dothideomycetidae</taxon>
        <taxon>Mycosphaerellales</taxon>
        <taxon>Extremaceae</taxon>
        <taxon>Saxophila</taxon>
    </lineage>
</organism>
<sequence>MPTDITVNYFVSKRSDNHYKRGRENEMDPEISHDKLLEKLVGSPHRPTTHKVTTEASHASELLDTVPPVSDVQVHDSRKAFGHALPVEEGTQSIDSSTAASANNDALYNSIQCGEHSNSNKCRKSSVVSKASRSMQSIMALNSALLLLALCQFSYQQLHPQTNVWNSNFKLTRTQIAAANLSKSTANNVEIALRFERTNNAYPKLTQHDPFYHLPSSYNPENPPPAGTVLKVEQYTNVSHYTTPMSLSMSRFLYTTETLNGTIMPASAYVLWPYLPRSFPDLTPCSSSADKREEEDPLFPVIAFAHGTSGQTQACAPSGLRGLWDDFHEPFPLALAGYAVVAPDYLGLGVEGTPNPYFVLPSQANDLGFAVEAARQAWPEALAREFVVAGQSQGGGVAWSFAQRQVEKPVSGYLGTMAGSPFTDVLGIVAADAEAQNNGRVVGIAQGLGSVLPGFEMGEWVTEAGMARWELLKEIQGCGLTGAQLFSAEGGEVKILKEGWNLTDSAKWYANVSNNGGKPFAGPMMVIQGMDDPNANEPVVSKSVRETCRLYPDSQLEYSTWENITHVPVLFAGQHMFLDWIHDRFAGKPAQKGCSEKTMKPSRGAKSSEFAGFTDATFFIEYDVYGI</sequence>
<dbReference type="RefSeq" id="XP_064658440.1">
    <property type="nucleotide sequence ID" value="XM_064803525.1"/>
</dbReference>
<dbReference type="EMBL" id="JAVRRT010000009">
    <property type="protein sequence ID" value="KAK5168974.1"/>
    <property type="molecule type" value="Genomic_DNA"/>
</dbReference>
<comment type="caution">
    <text evidence="1">The sequence shown here is derived from an EMBL/GenBank/DDBJ whole genome shotgun (WGS) entry which is preliminary data.</text>
</comment>